<dbReference type="Pfam" id="PF26640">
    <property type="entry name" value="DUF8212"/>
    <property type="match status" value="1"/>
</dbReference>
<reference evidence="3" key="1">
    <citation type="journal article" date="2023" name="Mol. Phylogenet. Evol.">
        <title>Genome-scale phylogeny and comparative genomics of the fungal order Sordariales.</title>
        <authorList>
            <person name="Hensen N."/>
            <person name="Bonometti L."/>
            <person name="Westerberg I."/>
            <person name="Brannstrom I.O."/>
            <person name="Guillou S."/>
            <person name="Cros-Aarteil S."/>
            <person name="Calhoun S."/>
            <person name="Haridas S."/>
            <person name="Kuo A."/>
            <person name="Mondo S."/>
            <person name="Pangilinan J."/>
            <person name="Riley R."/>
            <person name="LaButti K."/>
            <person name="Andreopoulos B."/>
            <person name="Lipzen A."/>
            <person name="Chen C."/>
            <person name="Yan M."/>
            <person name="Daum C."/>
            <person name="Ng V."/>
            <person name="Clum A."/>
            <person name="Steindorff A."/>
            <person name="Ohm R.A."/>
            <person name="Martin F."/>
            <person name="Silar P."/>
            <person name="Natvig D.O."/>
            <person name="Lalanne C."/>
            <person name="Gautier V."/>
            <person name="Ament-Velasquez S.L."/>
            <person name="Kruys A."/>
            <person name="Hutchinson M.I."/>
            <person name="Powell A.J."/>
            <person name="Barry K."/>
            <person name="Miller A.N."/>
            <person name="Grigoriev I.V."/>
            <person name="Debuchy R."/>
            <person name="Gladieux P."/>
            <person name="Hiltunen Thoren M."/>
            <person name="Johannesson H."/>
        </authorList>
    </citation>
    <scope>NUCLEOTIDE SEQUENCE</scope>
    <source>
        <strain evidence="3">CBS 955.72</strain>
    </source>
</reference>
<keyword evidence="4" id="KW-1185">Reference proteome</keyword>
<dbReference type="InterPro" id="IPR058525">
    <property type="entry name" value="DUF8212"/>
</dbReference>
<proteinExistence type="predicted"/>
<feature type="domain" description="DUF8212" evidence="2">
    <location>
        <begin position="238"/>
        <end position="304"/>
    </location>
</feature>
<dbReference type="AlphaFoldDB" id="A0AAJ0H7Y2"/>
<protein>
    <submittedName>
        <fullName evidence="3">Heterokaryon incompatibility protein-domain-containing protein</fullName>
    </submittedName>
</protein>
<dbReference type="InterPro" id="IPR010730">
    <property type="entry name" value="HET"/>
</dbReference>
<reference evidence="3" key="2">
    <citation type="submission" date="2023-06" db="EMBL/GenBank/DDBJ databases">
        <authorList>
            <consortium name="Lawrence Berkeley National Laboratory"/>
            <person name="Haridas S."/>
            <person name="Hensen N."/>
            <person name="Bonometti L."/>
            <person name="Westerberg I."/>
            <person name="Brannstrom I.O."/>
            <person name="Guillou S."/>
            <person name="Cros-Aarteil S."/>
            <person name="Calhoun S."/>
            <person name="Kuo A."/>
            <person name="Mondo S."/>
            <person name="Pangilinan J."/>
            <person name="Riley R."/>
            <person name="Labutti K."/>
            <person name="Andreopoulos B."/>
            <person name="Lipzen A."/>
            <person name="Chen C."/>
            <person name="Yanf M."/>
            <person name="Daum C."/>
            <person name="Ng V."/>
            <person name="Clum A."/>
            <person name="Steindorff A."/>
            <person name="Ohm R."/>
            <person name="Martin F."/>
            <person name="Silar P."/>
            <person name="Natvig D."/>
            <person name="Lalanne C."/>
            <person name="Gautier V."/>
            <person name="Ament-Velasquez S.L."/>
            <person name="Kruys A."/>
            <person name="Hutchinson M.I."/>
            <person name="Powell A.J."/>
            <person name="Barry K."/>
            <person name="Miller A.N."/>
            <person name="Grigoriev I.V."/>
            <person name="Debuchy R."/>
            <person name="Gladieux P."/>
            <person name="Thoren M.H."/>
            <person name="Johannesson H."/>
        </authorList>
    </citation>
    <scope>NUCLEOTIDE SEQUENCE</scope>
    <source>
        <strain evidence="3">CBS 955.72</strain>
    </source>
</reference>
<accession>A0AAJ0H7Y2</accession>
<dbReference type="Proteomes" id="UP001275084">
    <property type="component" value="Unassembled WGS sequence"/>
</dbReference>
<comment type="caution">
    <text evidence="3">The sequence shown here is derived from an EMBL/GenBank/DDBJ whole genome shotgun (WGS) entry which is preliminary data.</text>
</comment>
<feature type="domain" description="Heterokaryon incompatibility" evidence="1">
    <location>
        <begin position="24"/>
        <end position="152"/>
    </location>
</feature>
<organism evidence="3 4">
    <name type="scientific">Lasiosphaeria hispida</name>
    <dbReference type="NCBI Taxonomy" id="260671"/>
    <lineage>
        <taxon>Eukaryota</taxon>
        <taxon>Fungi</taxon>
        <taxon>Dikarya</taxon>
        <taxon>Ascomycota</taxon>
        <taxon>Pezizomycotina</taxon>
        <taxon>Sordariomycetes</taxon>
        <taxon>Sordariomycetidae</taxon>
        <taxon>Sordariales</taxon>
        <taxon>Lasiosphaeriaceae</taxon>
        <taxon>Lasiosphaeria</taxon>
    </lineage>
</organism>
<dbReference type="PANTHER" id="PTHR10622:SF10">
    <property type="entry name" value="HET DOMAIN-CONTAINING PROTEIN"/>
    <property type="match status" value="1"/>
</dbReference>
<name>A0AAJ0H7Y2_9PEZI</name>
<evidence type="ECO:0000259" key="1">
    <source>
        <dbReference type="Pfam" id="PF06985"/>
    </source>
</evidence>
<sequence>MRLLKTRSDDLEFAEFVGEEIPFYAILSHTWGDDEVSLQDGQKSRRGGTKRLSRRASSPRHTAFEYVWIDTCCIDKTSSAELSEAINSMHSWYQDAGVCYVYLADVHVESSPPSVPPSLYQSLARSRWFAHGWLCQSLAKSRWFTRGWTLQELIAPKVVLFFNSRWHENGTKLSLQSAISDITGIPERILIGGYVEGASVAQRMSWASRKTTRPEDMAYCLMGLFGINMPLLYGEGERAFTRLQEEIMRFSNDHSLFAWGMLDDYTGPVSPMRRSDYPFKSRLSLLARSLAWFSRSGGIVPTRESTTKFLVGRSHSTTGELT</sequence>
<evidence type="ECO:0000313" key="3">
    <source>
        <dbReference type="EMBL" id="KAK3343462.1"/>
    </source>
</evidence>
<evidence type="ECO:0000259" key="2">
    <source>
        <dbReference type="Pfam" id="PF26640"/>
    </source>
</evidence>
<evidence type="ECO:0000313" key="4">
    <source>
        <dbReference type="Proteomes" id="UP001275084"/>
    </source>
</evidence>
<dbReference type="Pfam" id="PF06985">
    <property type="entry name" value="HET"/>
    <property type="match status" value="1"/>
</dbReference>
<dbReference type="PANTHER" id="PTHR10622">
    <property type="entry name" value="HET DOMAIN-CONTAINING PROTEIN"/>
    <property type="match status" value="1"/>
</dbReference>
<dbReference type="EMBL" id="JAUIQD010000007">
    <property type="protein sequence ID" value="KAK3343462.1"/>
    <property type="molecule type" value="Genomic_DNA"/>
</dbReference>
<gene>
    <name evidence="3" type="ORF">B0T25DRAFT_614522</name>
</gene>